<keyword evidence="6" id="KW-1185">Reference proteome</keyword>
<evidence type="ECO:0000313" key="5">
    <source>
        <dbReference type="EMBL" id="KAK4120418.1"/>
    </source>
</evidence>
<dbReference type="PANTHER" id="PTHR22935:SF95">
    <property type="entry name" value="BETA-LACTAMASE-LIKE 1-RELATED"/>
    <property type="match status" value="1"/>
</dbReference>
<evidence type="ECO:0000259" key="4">
    <source>
        <dbReference type="Pfam" id="PF26335"/>
    </source>
</evidence>
<feature type="chain" id="PRO_5042948773" evidence="2">
    <location>
        <begin position="17"/>
        <end position="599"/>
    </location>
</feature>
<comment type="similarity">
    <text evidence="1">Belongs to the beta-lactamase family.</text>
</comment>
<gene>
    <name evidence="5" type="ORF">N657DRAFT_161591</name>
</gene>
<dbReference type="InterPro" id="IPR012338">
    <property type="entry name" value="Beta-lactam/transpept-like"/>
</dbReference>
<dbReference type="RefSeq" id="XP_062644189.1">
    <property type="nucleotide sequence ID" value="XM_062786024.1"/>
</dbReference>
<proteinExistence type="inferred from homology"/>
<dbReference type="Pfam" id="PF00144">
    <property type="entry name" value="Beta-lactamase"/>
    <property type="match status" value="1"/>
</dbReference>
<feature type="signal peptide" evidence="2">
    <location>
        <begin position="1"/>
        <end position="16"/>
    </location>
</feature>
<dbReference type="InterPro" id="IPR051478">
    <property type="entry name" value="Beta-lactamase-like_AB/R"/>
</dbReference>
<dbReference type="PANTHER" id="PTHR22935">
    <property type="entry name" value="PENICILLIN-BINDING PROTEIN"/>
    <property type="match status" value="1"/>
</dbReference>
<feature type="domain" description="Beta-lactamase-related" evidence="3">
    <location>
        <begin position="98"/>
        <end position="416"/>
    </location>
</feature>
<accession>A0AAN6TTF7</accession>
<dbReference type="GeneID" id="87822790"/>
<organism evidence="5 6">
    <name type="scientific">Parathielavia appendiculata</name>
    <dbReference type="NCBI Taxonomy" id="2587402"/>
    <lineage>
        <taxon>Eukaryota</taxon>
        <taxon>Fungi</taxon>
        <taxon>Dikarya</taxon>
        <taxon>Ascomycota</taxon>
        <taxon>Pezizomycotina</taxon>
        <taxon>Sordariomycetes</taxon>
        <taxon>Sordariomycetidae</taxon>
        <taxon>Sordariales</taxon>
        <taxon>Chaetomiaceae</taxon>
        <taxon>Parathielavia</taxon>
    </lineage>
</organism>
<feature type="domain" description="Beta-lactamase-like ARB-00930-like C-terminal" evidence="4">
    <location>
        <begin position="434"/>
        <end position="596"/>
    </location>
</feature>
<evidence type="ECO:0000256" key="2">
    <source>
        <dbReference type="SAM" id="SignalP"/>
    </source>
</evidence>
<dbReference type="SUPFAM" id="SSF56601">
    <property type="entry name" value="beta-lactamase/transpeptidase-like"/>
    <property type="match status" value="1"/>
</dbReference>
<evidence type="ECO:0000259" key="3">
    <source>
        <dbReference type="Pfam" id="PF00144"/>
    </source>
</evidence>
<sequence length="599" mass="65106">MVQLIPLLLVIPATLASSSSVECRPEGPIFPRPRHLNQSGTFKGALDKLTATLDAAFHGRIRTGWDLQNISLSMAVVGLDQTQPSIPLWEYHRLAPGNVNGTKSLDRHSQYLIGSVSKVLTDALLMKSGVDMDDAVTEYLPSLDNGTSLIDWSQISLRALGGHLAGIPPNYGFSEYHYLKTWFEALGFPHVKDTDYPPCGVIGLNGECTKAQLLEGMLSSHPVAPPQSRPVYSNVAYTLLSYALEVHTGKNYSTLLRDLLTRPLNMSSTVPSGQGNDSHAVIPPVQSTWGSSYGDNVPGGGLVSTLADLGSFVHAILGRDSRRLGLTATQVREWLQPRSFAGSRSSFVGLPWEIFRPEPKLLFSHYHRRSRAGGGHTVTIHSKGGAAYGYNARIALLDEYGVGLVILTAGGQDVVTGVFDAALSVLVPALDEEAREQAAREYVGAFVAAVPMVVAPVNATTETDGTSLRLTGLYRNGTDILASLRELWEVTLFGFLPSLRLTGVVRLYPAEVERKSKLPDGREVVEEEWRLWWDMELLSEAELPGKGISAHDCLAWSLADWMHYGGEPVDRVVFVKDAATDSVVGFDAPFLRSGTMEKS</sequence>
<dbReference type="Pfam" id="PF26335">
    <property type="entry name" value="ARB_00930_C"/>
    <property type="match status" value="1"/>
</dbReference>
<reference evidence="5" key="1">
    <citation type="journal article" date="2023" name="Mol. Phylogenet. Evol.">
        <title>Genome-scale phylogeny and comparative genomics of the fungal order Sordariales.</title>
        <authorList>
            <person name="Hensen N."/>
            <person name="Bonometti L."/>
            <person name="Westerberg I."/>
            <person name="Brannstrom I.O."/>
            <person name="Guillou S."/>
            <person name="Cros-Aarteil S."/>
            <person name="Calhoun S."/>
            <person name="Haridas S."/>
            <person name="Kuo A."/>
            <person name="Mondo S."/>
            <person name="Pangilinan J."/>
            <person name="Riley R."/>
            <person name="LaButti K."/>
            <person name="Andreopoulos B."/>
            <person name="Lipzen A."/>
            <person name="Chen C."/>
            <person name="Yan M."/>
            <person name="Daum C."/>
            <person name="Ng V."/>
            <person name="Clum A."/>
            <person name="Steindorff A."/>
            <person name="Ohm R.A."/>
            <person name="Martin F."/>
            <person name="Silar P."/>
            <person name="Natvig D.O."/>
            <person name="Lalanne C."/>
            <person name="Gautier V."/>
            <person name="Ament-Velasquez S.L."/>
            <person name="Kruys A."/>
            <person name="Hutchinson M.I."/>
            <person name="Powell A.J."/>
            <person name="Barry K."/>
            <person name="Miller A.N."/>
            <person name="Grigoriev I.V."/>
            <person name="Debuchy R."/>
            <person name="Gladieux P."/>
            <person name="Hiltunen Thoren M."/>
            <person name="Johannesson H."/>
        </authorList>
    </citation>
    <scope>NUCLEOTIDE SEQUENCE</scope>
    <source>
        <strain evidence="5">CBS 731.68</strain>
    </source>
</reference>
<protein>
    <submittedName>
        <fullName evidence="5">Beta-lactamase/transpeptidase-like protein</fullName>
    </submittedName>
</protein>
<dbReference type="AlphaFoldDB" id="A0AAN6TTF7"/>
<evidence type="ECO:0000256" key="1">
    <source>
        <dbReference type="ARBA" id="ARBA00038473"/>
    </source>
</evidence>
<dbReference type="InterPro" id="IPR058664">
    <property type="entry name" value="ARB_00930-like_C"/>
</dbReference>
<evidence type="ECO:0000313" key="6">
    <source>
        <dbReference type="Proteomes" id="UP001302602"/>
    </source>
</evidence>
<dbReference type="Gene3D" id="3.40.710.10">
    <property type="entry name" value="DD-peptidase/beta-lactamase superfamily"/>
    <property type="match status" value="1"/>
</dbReference>
<keyword evidence="2" id="KW-0732">Signal</keyword>
<dbReference type="EMBL" id="MU853239">
    <property type="protein sequence ID" value="KAK4120418.1"/>
    <property type="molecule type" value="Genomic_DNA"/>
</dbReference>
<reference evidence="5" key="2">
    <citation type="submission" date="2023-05" db="EMBL/GenBank/DDBJ databases">
        <authorList>
            <consortium name="Lawrence Berkeley National Laboratory"/>
            <person name="Steindorff A."/>
            <person name="Hensen N."/>
            <person name="Bonometti L."/>
            <person name="Westerberg I."/>
            <person name="Brannstrom I.O."/>
            <person name="Guillou S."/>
            <person name="Cros-Aarteil S."/>
            <person name="Calhoun S."/>
            <person name="Haridas S."/>
            <person name="Kuo A."/>
            <person name="Mondo S."/>
            <person name="Pangilinan J."/>
            <person name="Riley R."/>
            <person name="Labutti K."/>
            <person name="Andreopoulos B."/>
            <person name="Lipzen A."/>
            <person name="Chen C."/>
            <person name="Yanf M."/>
            <person name="Daum C."/>
            <person name="Ng V."/>
            <person name="Clum A."/>
            <person name="Ohm R."/>
            <person name="Martin F."/>
            <person name="Silar P."/>
            <person name="Natvig D."/>
            <person name="Lalanne C."/>
            <person name="Gautier V."/>
            <person name="Ament-Velasquez S.L."/>
            <person name="Kruys A."/>
            <person name="Hutchinson M.I."/>
            <person name="Powell A.J."/>
            <person name="Barry K."/>
            <person name="Miller A.N."/>
            <person name="Grigoriev I.V."/>
            <person name="Debuchy R."/>
            <person name="Gladieux P."/>
            <person name="Thoren M.H."/>
            <person name="Johannesson H."/>
        </authorList>
    </citation>
    <scope>NUCLEOTIDE SEQUENCE</scope>
    <source>
        <strain evidence="5">CBS 731.68</strain>
    </source>
</reference>
<dbReference type="Proteomes" id="UP001302602">
    <property type="component" value="Unassembled WGS sequence"/>
</dbReference>
<comment type="caution">
    <text evidence="5">The sequence shown here is derived from an EMBL/GenBank/DDBJ whole genome shotgun (WGS) entry which is preliminary data.</text>
</comment>
<name>A0AAN6TTF7_9PEZI</name>
<dbReference type="InterPro" id="IPR001466">
    <property type="entry name" value="Beta-lactam-related"/>
</dbReference>